<evidence type="ECO:0000313" key="3">
    <source>
        <dbReference type="EMBL" id="GMN63658.1"/>
    </source>
</evidence>
<dbReference type="PANTHER" id="PTHR46971">
    <property type="entry name" value="CALCINEURIN B SUBUNIT (PROTEIN PHOSPHATASE 2B REGULATORY SUBUNIT)-LIKE PROTEIN"/>
    <property type="match status" value="1"/>
</dbReference>
<dbReference type="InterPro" id="IPR011992">
    <property type="entry name" value="EF-hand-dom_pair"/>
</dbReference>
<name>A0AA88DXY6_FICCA</name>
<evidence type="ECO:0000256" key="1">
    <source>
        <dbReference type="ARBA" id="ARBA00022837"/>
    </source>
</evidence>
<feature type="domain" description="EF-hand" evidence="2">
    <location>
        <begin position="177"/>
        <end position="212"/>
    </location>
</feature>
<accession>A0AA88DXY6</accession>
<dbReference type="SMART" id="SM00054">
    <property type="entry name" value="EFh"/>
    <property type="match status" value="1"/>
</dbReference>
<dbReference type="Gene3D" id="1.10.238.10">
    <property type="entry name" value="EF-hand"/>
    <property type="match status" value="1"/>
</dbReference>
<dbReference type="Pfam" id="PF13499">
    <property type="entry name" value="EF-hand_7"/>
    <property type="match status" value="1"/>
</dbReference>
<proteinExistence type="predicted"/>
<dbReference type="CDD" id="cd00051">
    <property type="entry name" value="EFh"/>
    <property type="match status" value="2"/>
</dbReference>
<dbReference type="PROSITE" id="PS50222">
    <property type="entry name" value="EF_HAND_2"/>
    <property type="match status" value="1"/>
</dbReference>
<gene>
    <name evidence="3" type="ORF">TIFTF001_032728</name>
</gene>
<organism evidence="3 4">
    <name type="scientific">Ficus carica</name>
    <name type="common">Common fig</name>
    <dbReference type="NCBI Taxonomy" id="3494"/>
    <lineage>
        <taxon>Eukaryota</taxon>
        <taxon>Viridiplantae</taxon>
        <taxon>Streptophyta</taxon>
        <taxon>Embryophyta</taxon>
        <taxon>Tracheophyta</taxon>
        <taxon>Spermatophyta</taxon>
        <taxon>Magnoliopsida</taxon>
        <taxon>eudicotyledons</taxon>
        <taxon>Gunneridae</taxon>
        <taxon>Pentapetalae</taxon>
        <taxon>rosids</taxon>
        <taxon>fabids</taxon>
        <taxon>Rosales</taxon>
        <taxon>Moraceae</taxon>
        <taxon>Ficeae</taxon>
        <taxon>Ficus</taxon>
    </lineage>
</organism>
<evidence type="ECO:0000313" key="4">
    <source>
        <dbReference type="Proteomes" id="UP001187192"/>
    </source>
</evidence>
<dbReference type="PROSITE" id="PS00018">
    <property type="entry name" value="EF_HAND_1"/>
    <property type="match status" value="1"/>
</dbReference>
<keyword evidence="1" id="KW-0106">Calcium</keyword>
<comment type="caution">
    <text evidence="3">The sequence shown here is derived from an EMBL/GenBank/DDBJ whole genome shotgun (WGS) entry which is preliminary data.</text>
</comment>
<dbReference type="Proteomes" id="UP001187192">
    <property type="component" value="Unassembled WGS sequence"/>
</dbReference>
<reference evidence="3" key="1">
    <citation type="submission" date="2023-07" db="EMBL/GenBank/DDBJ databases">
        <title>draft genome sequence of fig (Ficus carica).</title>
        <authorList>
            <person name="Takahashi T."/>
            <person name="Nishimura K."/>
        </authorList>
    </citation>
    <scope>NUCLEOTIDE SEQUENCE</scope>
</reference>
<keyword evidence="4" id="KW-1185">Reference proteome</keyword>
<dbReference type="InterPro" id="IPR018247">
    <property type="entry name" value="EF_Hand_1_Ca_BS"/>
</dbReference>
<dbReference type="AlphaFoldDB" id="A0AA88DXY6"/>
<dbReference type="EMBL" id="BTGU01000155">
    <property type="protein sequence ID" value="GMN63658.1"/>
    <property type="molecule type" value="Genomic_DNA"/>
</dbReference>
<dbReference type="SUPFAM" id="SSF47473">
    <property type="entry name" value="EF-hand"/>
    <property type="match status" value="1"/>
</dbReference>
<dbReference type="PANTHER" id="PTHR46971:SF4">
    <property type="entry name" value="OS08G0442300 PROTEIN"/>
    <property type="match status" value="1"/>
</dbReference>
<protein>
    <recommendedName>
        <fullName evidence="2">EF-hand domain-containing protein</fullName>
    </recommendedName>
</protein>
<sequence>MIRLRLDPWITIEVPSLSFLWPPTITGANDSSKAAVSTRVRTRASTPVHCELSLPLQIIYRIATSGGLLKKSPNLQPHFPPYLGLSSSSLRRHRHGQHLLHAHPVRHRRVSQQEIVSLYQRFCQLDRNVGGFIAAEEFLSVPEFAVNPLSQRLLRMLDTLNFKEFVAFLSAFSPRASLQQKIEFIFKVYDSDCNGKVTFSDMMAILRDLTGQFISEKQREQVLAHVLEESGYTKDAALSMSDFMKILDNSDLKMEVEVPVD</sequence>
<evidence type="ECO:0000259" key="2">
    <source>
        <dbReference type="PROSITE" id="PS50222"/>
    </source>
</evidence>
<dbReference type="InterPro" id="IPR002048">
    <property type="entry name" value="EF_hand_dom"/>
</dbReference>
<dbReference type="GO" id="GO:0005509">
    <property type="term" value="F:calcium ion binding"/>
    <property type="evidence" value="ECO:0007669"/>
    <property type="project" value="InterPro"/>
</dbReference>